<evidence type="ECO:0000256" key="5">
    <source>
        <dbReference type="ARBA" id="ARBA00022884"/>
    </source>
</evidence>
<dbReference type="Gene3D" id="3.30.70.330">
    <property type="match status" value="1"/>
</dbReference>
<dbReference type="EMBL" id="CAJOBQ010000138">
    <property type="protein sequence ID" value="CAF4270373.1"/>
    <property type="molecule type" value="Genomic_DNA"/>
</dbReference>
<dbReference type="Pfam" id="PF01094">
    <property type="entry name" value="ANF_receptor"/>
    <property type="match status" value="1"/>
</dbReference>
<dbReference type="Pfam" id="PF10613">
    <property type="entry name" value="Lig_chan-Glu_bd"/>
    <property type="match status" value="1"/>
</dbReference>
<dbReference type="SMART" id="SM00361">
    <property type="entry name" value="RRM_1"/>
    <property type="match status" value="1"/>
</dbReference>
<dbReference type="GO" id="GO:0015276">
    <property type="term" value="F:ligand-gated monoatomic ion channel activity"/>
    <property type="evidence" value="ECO:0007669"/>
    <property type="project" value="InterPro"/>
</dbReference>
<keyword evidence="1" id="KW-0813">Transport</keyword>
<organism evidence="24 25">
    <name type="scientific">Rotaria socialis</name>
    <dbReference type="NCBI Taxonomy" id="392032"/>
    <lineage>
        <taxon>Eukaryota</taxon>
        <taxon>Metazoa</taxon>
        <taxon>Spiralia</taxon>
        <taxon>Gnathifera</taxon>
        <taxon>Rotifera</taxon>
        <taxon>Eurotatoria</taxon>
        <taxon>Bdelloidea</taxon>
        <taxon>Philodinida</taxon>
        <taxon>Philodinidae</taxon>
        <taxon>Rotaria</taxon>
    </lineage>
</organism>
<dbReference type="FunFam" id="3.40.190.10:FF:000024">
    <property type="entry name" value="Glutamate receptor, ionotropic, delta 1"/>
    <property type="match status" value="1"/>
</dbReference>
<reference evidence="24" key="1">
    <citation type="submission" date="2021-02" db="EMBL/GenBank/DDBJ databases">
        <authorList>
            <person name="Nowell W R."/>
        </authorList>
    </citation>
    <scope>NUCLEOTIDE SEQUENCE</scope>
</reference>
<evidence type="ECO:0000256" key="8">
    <source>
        <dbReference type="ARBA" id="ARBA00023065"/>
    </source>
</evidence>
<feature type="transmembrane region" description="Helical" evidence="21">
    <location>
        <begin position="742"/>
        <end position="764"/>
    </location>
</feature>
<evidence type="ECO:0000256" key="2">
    <source>
        <dbReference type="ARBA" id="ARBA00022475"/>
    </source>
</evidence>
<keyword evidence="7" id="KW-0770">Synapse</keyword>
<protein>
    <submittedName>
        <fullName evidence="24">Uncharacterized protein</fullName>
    </submittedName>
</protein>
<dbReference type="InterPro" id="IPR036875">
    <property type="entry name" value="Znf_CCHC_sf"/>
</dbReference>
<feature type="domain" description="CCHC-type" evidence="23">
    <location>
        <begin position="109"/>
        <end position="125"/>
    </location>
</feature>
<comment type="subcellular location">
    <subcellularLocation>
        <location evidence="15">Postsynaptic cell membrane</location>
        <topology evidence="15">Multi-pass membrane protein</topology>
    </subcellularLocation>
</comment>
<evidence type="ECO:0000256" key="12">
    <source>
        <dbReference type="ARBA" id="ARBA00023257"/>
    </source>
</evidence>
<evidence type="ECO:0000256" key="7">
    <source>
        <dbReference type="ARBA" id="ARBA00023018"/>
    </source>
</evidence>
<comment type="caution">
    <text evidence="24">The sequence shown here is derived from an EMBL/GenBank/DDBJ whole genome shotgun (WGS) entry which is preliminary data.</text>
</comment>
<evidence type="ECO:0000256" key="18">
    <source>
        <dbReference type="PIRSR" id="PIRSR601508-3"/>
    </source>
</evidence>
<dbReference type="PANTHER" id="PTHR18966">
    <property type="entry name" value="IONOTROPIC GLUTAMATE RECEPTOR"/>
    <property type="match status" value="1"/>
</dbReference>
<evidence type="ECO:0000256" key="4">
    <source>
        <dbReference type="ARBA" id="ARBA00022729"/>
    </source>
</evidence>
<keyword evidence="4" id="KW-0732">Signal</keyword>
<dbReference type="InterPro" id="IPR000504">
    <property type="entry name" value="RRM_dom"/>
</dbReference>
<evidence type="ECO:0000256" key="9">
    <source>
        <dbReference type="ARBA" id="ARBA00023136"/>
    </source>
</evidence>
<keyword evidence="12" id="KW-0628">Postsynaptic cell membrane</keyword>
<feature type="domain" description="RRM" evidence="22">
    <location>
        <begin position="13"/>
        <end position="91"/>
    </location>
</feature>
<sequence>MSSKSVKTAPSQSTVYLSNFSFNLTNNDLHKLFDEYGKVVKVTIVKDPETRRSKGVAFIQLFSKDDAIRAIEVFNGKELHGRIVKCSLAIDNGRTREFIRKREYPDKTKCFECGETGHLSYVCPKNTLGNRIVPIKKRKKIKNKIQVDAPNDSDSNESEDTPAAILMAQRNDDTQTNYGNRLIYIQQNKYIIDNWMKLSCICIIIVTCIDSIGTFSLPAEIRIGAIFDNQDILSRQAFEYSVAKINNQSQILKNSKIVVTHIDVVEAHDSFSAYKLVCGQLETGIAALFTGQLTPSLEFVSSLTRQLHIPFFLSSPDSQTKVEYYTINVYPHYTATSQAYSDLIKFQRWNEIAIITEHAKNLLYLQDLLKISSDKNQMTITVRQLQGRPGVDNWYSLLLQLKETGISKFLVDVKTDNLHDFFRQAKMVGLIGPYYDFVLTSFDVSVVQWDKILYTLVNITGLQFFGRDDPAVREFFDKTVPGADIPVHHNEWSLRAPAALMHDAVYLFARAVNKFVEQHSFIITPLTCRAQEPWIHGSAFSLFIKTFEANGITGKIKFDENGLRTDVSFEVVDLVADGVNRNGFWSSNLPDRLEIQRNFTKDYEVRKQEIQNQVLKVISLLEPPYVTLNRNATNGTQKYVGFCIDILVDLAERLNFTYEIEIVKDKTFGKKNEKGEWNGIIGELVYRRADLGLAGLTITYQREQAIDFTKPFLTLGINILFKKAKHVKPKLFGFFSPLSFDVWLYMIAAYFAVSFSLYVVARLSPYEWRSPYACRRTIDELENQFTLFNSFWFLICNIMHQGTDLNPVATSTRMISCLWGFCTLILVSSYTANLAAFLTVQRMQTPIENAEDLASQTKITYGVQRGGSTENFFRESKIATYERMWHYISANHASVTVASSTEGIKKVLEGNYAFLIESTTSEYNIMRNCELTSIGGLLDSKGYGFGVPENSPYRDILSDTILKLQDEGVIQKYYNKWWKEEANLKCDEEDKRKELASALGFANIGGVFVILAVGLVLSMIVAAIEFYIKIRHRNSGQITIREEMSQYFRYALFNIKSHRRRSTHVTGHM</sequence>
<keyword evidence="14" id="KW-0407">Ion channel</keyword>
<keyword evidence="3 21" id="KW-0812">Transmembrane</keyword>
<evidence type="ECO:0000259" key="23">
    <source>
        <dbReference type="PROSITE" id="PS50158"/>
    </source>
</evidence>
<dbReference type="InterPro" id="IPR028082">
    <property type="entry name" value="Peripla_BP_I"/>
</dbReference>
<dbReference type="FunFam" id="1.10.287.70:FF:000010">
    <property type="entry name" value="Putative glutamate receptor ionotropic kainate 1"/>
    <property type="match status" value="1"/>
</dbReference>
<proteinExistence type="predicted"/>
<dbReference type="AlphaFoldDB" id="A0A820G1G2"/>
<feature type="binding site" evidence="16">
    <location>
        <position position="869"/>
    </location>
    <ligand>
        <name>L-glutamate</name>
        <dbReference type="ChEBI" id="CHEBI:29985"/>
    </ligand>
</feature>
<feature type="binding site" evidence="16">
    <location>
        <position position="917"/>
    </location>
    <ligand>
        <name>L-glutamate</name>
        <dbReference type="ChEBI" id="CHEBI:29985"/>
    </ligand>
</feature>
<keyword evidence="13" id="KW-1071">Ligand-gated ion channel</keyword>
<dbReference type="SMART" id="SM00343">
    <property type="entry name" value="ZnF_C2HC"/>
    <property type="match status" value="1"/>
</dbReference>
<name>A0A820G1G2_9BILA</name>
<dbReference type="InterPro" id="IPR015683">
    <property type="entry name" value="Ionotropic_Glu_rcpt"/>
</dbReference>
<keyword evidence="19" id="KW-0863">Zinc-finger</keyword>
<dbReference type="Proteomes" id="UP000663862">
    <property type="component" value="Unassembled WGS sequence"/>
</dbReference>
<gene>
    <name evidence="24" type="ORF">TSG867_LOCUS4298</name>
</gene>
<feature type="transmembrane region" description="Helical" evidence="21">
    <location>
        <begin position="1001"/>
        <end position="1028"/>
    </location>
</feature>
<dbReference type="GO" id="GO:0038023">
    <property type="term" value="F:signaling receptor activity"/>
    <property type="evidence" value="ECO:0007669"/>
    <property type="project" value="InterPro"/>
</dbReference>
<evidence type="ECO:0000256" key="14">
    <source>
        <dbReference type="ARBA" id="ARBA00023303"/>
    </source>
</evidence>
<dbReference type="SMART" id="SM00918">
    <property type="entry name" value="Lig_chan-Glu_bd"/>
    <property type="match status" value="1"/>
</dbReference>
<dbReference type="Gene3D" id="4.10.60.10">
    <property type="entry name" value="Zinc finger, CCHC-type"/>
    <property type="match status" value="1"/>
</dbReference>
<dbReference type="InterPro" id="IPR001508">
    <property type="entry name" value="Iono_Glu_rcpt_met"/>
</dbReference>
<evidence type="ECO:0000256" key="3">
    <source>
        <dbReference type="ARBA" id="ARBA00022692"/>
    </source>
</evidence>
<keyword evidence="19" id="KW-0479">Metal-binding</keyword>
<feature type="transmembrane region" description="Helical" evidence="21">
    <location>
        <begin position="785"/>
        <end position="803"/>
    </location>
</feature>
<dbReference type="InterPro" id="IPR001320">
    <property type="entry name" value="Iontro_rcpt_C"/>
</dbReference>
<dbReference type="SMART" id="SM00079">
    <property type="entry name" value="PBPe"/>
    <property type="match status" value="1"/>
</dbReference>
<dbReference type="Gene3D" id="3.40.190.10">
    <property type="entry name" value="Periplasmic binding protein-like II"/>
    <property type="match status" value="2"/>
</dbReference>
<dbReference type="SUPFAM" id="SSF54928">
    <property type="entry name" value="RNA-binding domain, RBD"/>
    <property type="match status" value="1"/>
</dbReference>
<dbReference type="SMART" id="SM00360">
    <property type="entry name" value="RRM"/>
    <property type="match status" value="1"/>
</dbReference>
<dbReference type="SUPFAM" id="SSF53822">
    <property type="entry name" value="Periplasmic binding protein-like I"/>
    <property type="match status" value="1"/>
</dbReference>
<dbReference type="GO" id="GO:0003723">
    <property type="term" value="F:RNA binding"/>
    <property type="evidence" value="ECO:0007669"/>
    <property type="project" value="UniProtKB-UniRule"/>
</dbReference>
<dbReference type="InterPro" id="IPR001828">
    <property type="entry name" value="ANF_lig-bd_rcpt"/>
</dbReference>
<dbReference type="Gene3D" id="1.10.287.70">
    <property type="match status" value="1"/>
</dbReference>
<keyword evidence="8" id="KW-0406">Ion transport</keyword>
<feature type="transmembrane region" description="Helical" evidence="21">
    <location>
        <begin position="818"/>
        <end position="840"/>
    </location>
</feature>
<evidence type="ECO:0000256" key="13">
    <source>
        <dbReference type="ARBA" id="ARBA00023286"/>
    </source>
</evidence>
<keyword evidence="11" id="KW-0325">Glycoprotein</keyword>
<evidence type="ECO:0000256" key="15">
    <source>
        <dbReference type="ARBA" id="ARBA00034104"/>
    </source>
</evidence>
<dbReference type="SUPFAM" id="SSF57756">
    <property type="entry name" value="Retrovirus zinc finger-like domains"/>
    <property type="match status" value="1"/>
</dbReference>
<dbReference type="InterPro" id="IPR003954">
    <property type="entry name" value="RRM_euk-type"/>
</dbReference>
<dbReference type="InterPro" id="IPR019594">
    <property type="entry name" value="Glu/Gly-bd"/>
</dbReference>
<feature type="disulfide bond" evidence="18">
    <location>
        <begin position="278"/>
        <end position="528"/>
    </location>
</feature>
<dbReference type="PROSITE" id="PS50102">
    <property type="entry name" value="RRM"/>
    <property type="match status" value="1"/>
</dbReference>
<feature type="binding site" evidence="16">
    <location>
        <position position="868"/>
    </location>
    <ligand>
        <name>L-glutamate</name>
        <dbReference type="ChEBI" id="CHEBI:29985"/>
    </ligand>
</feature>
<dbReference type="PRINTS" id="PR00177">
    <property type="entry name" value="NMDARECEPTOR"/>
</dbReference>
<feature type="site" description="Crucial to convey clamshell closure to channel opening" evidence="17">
    <location>
        <position position="847"/>
    </location>
</feature>
<evidence type="ECO:0000313" key="25">
    <source>
        <dbReference type="Proteomes" id="UP000663862"/>
    </source>
</evidence>
<dbReference type="Pfam" id="PF00060">
    <property type="entry name" value="Lig_chan"/>
    <property type="match status" value="1"/>
</dbReference>
<feature type="site" description="Interaction with the cone snail toxin Con-ikot-ikot" evidence="17">
    <location>
        <position position="874"/>
    </location>
</feature>
<evidence type="ECO:0000256" key="21">
    <source>
        <dbReference type="SAM" id="Phobius"/>
    </source>
</evidence>
<evidence type="ECO:0000256" key="16">
    <source>
        <dbReference type="PIRSR" id="PIRSR601508-1"/>
    </source>
</evidence>
<accession>A0A820G1G2</accession>
<dbReference type="GO" id="GO:0045211">
    <property type="term" value="C:postsynaptic membrane"/>
    <property type="evidence" value="ECO:0007669"/>
    <property type="project" value="UniProtKB-SubCell"/>
</dbReference>
<dbReference type="Pfam" id="PF00076">
    <property type="entry name" value="RRM_1"/>
    <property type="match status" value="1"/>
</dbReference>
<evidence type="ECO:0000313" key="24">
    <source>
        <dbReference type="EMBL" id="CAF4270373.1"/>
    </source>
</evidence>
<evidence type="ECO:0000256" key="6">
    <source>
        <dbReference type="ARBA" id="ARBA00022989"/>
    </source>
</evidence>
<dbReference type="FunFam" id="3.40.190.10:FF:000060">
    <property type="entry name" value="Glutamate receptor ionotropic, kainate 1"/>
    <property type="match status" value="1"/>
</dbReference>
<feature type="disulfide bond" evidence="18">
    <location>
        <begin position="929"/>
        <end position="986"/>
    </location>
</feature>
<dbReference type="Gene3D" id="3.40.50.2300">
    <property type="match status" value="2"/>
</dbReference>
<evidence type="ECO:0000256" key="17">
    <source>
        <dbReference type="PIRSR" id="PIRSR601508-2"/>
    </source>
</evidence>
<keyword evidence="10" id="KW-0675">Receptor</keyword>
<dbReference type="InterPro" id="IPR035979">
    <property type="entry name" value="RBD_domain_sf"/>
</dbReference>
<keyword evidence="5 20" id="KW-0694">RNA-binding</keyword>
<keyword evidence="18" id="KW-1015">Disulfide bond</keyword>
<dbReference type="GO" id="GO:0008270">
    <property type="term" value="F:zinc ion binding"/>
    <property type="evidence" value="ECO:0007669"/>
    <property type="project" value="UniProtKB-KW"/>
</dbReference>
<dbReference type="PROSITE" id="PS50158">
    <property type="entry name" value="ZF_CCHC"/>
    <property type="match status" value="1"/>
</dbReference>
<dbReference type="InterPro" id="IPR001878">
    <property type="entry name" value="Znf_CCHC"/>
</dbReference>
<evidence type="ECO:0000256" key="19">
    <source>
        <dbReference type="PROSITE-ProRule" id="PRU00047"/>
    </source>
</evidence>
<dbReference type="InterPro" id="IPR012677">
    <property type="entry name" value="Nucleotide-bd_a/b_plait_sf"/>
</dbReference>
<feature type="site" description="Interaction with the cone snail toxin Con-ikot-ikot" evidence="17">
    <location>
        <position position="963"/>
    </location>
</feature>
<evidence type="ECO:0000259" key="22">
    <source>
        <dbReference type="PROSITE" id="PS50102"/>
    </source>
</evidence>
<evidence type="ECO:0000256" key="10">
    <source>
        <dbReference type="ARBA" id="ARBA00023170"/>
    </source>
</evidence>
<keyword evidence="19" id="KW-0862">Zinc</keyword>
<feature type="binding site" evidence="16">
    <location>
        <position position="697"/>
    </location>
    <ligand>
        <name>L-glutamate</name>
        <dbReference type="ChEBI" id="CHEBI:29985"/>
    </ligand>
</feature>
<keyword evidence="9 21" id="KW-0472">Membrane</keyword>
<feature type="binding site" evidence="16">
    <location>
        <position position="702"/>
    </location>
    <ligand>
        <name>L-glutamate</name>
        <dbReference type="ChEBI" id="CHEBI:29985"/>
    </ligand>
</feature>
<keyword evidence="6 21" id="KW-1133">Transmembrane helix</keyword>
<evidence type="ECO:0000256" key="20">
    <source>
        <dbReference type="PROSITE-ProRule" id="PRU00176"/>
    </source>
</evidence>
<keyword evidence="2" id="KW-1003">Cell membrane</keyword>
<evidence type="ECO:0000256" key="1">
    <source>
        <dbReference type="ARBA" id="ARBA00022448"/>
    </source>
</evidence>
<dbReference type="SUPFAM" id="SSF53850">
    <property type="entry name" value="Periplasmic binding protein-like II"/>
    <property type="match status" value="1"/>
</dbReference>
<evidence type="ECO:0000256" key="11">
    <source>
        <dbReference type="ARBA" id="ARBA00023180"/>
    </source>
</evidence>